<proteinExistence type="predicted"/>
<dbReference type="AlphaFoldDB" id="A0A9I9DBF7"/>
<name>A0A9I9DBF7_CUCME</name>
<evidence type="ECO:0000256" key="1">
    <source>
        <dbReference type="SAM" id="MobiDB-lite"/>
    </source>
</evidence>
<dbReference type="Gramene" id="MELO3C015956.2.1">
    <property type="protein sequence ID" value="MELO3C015956.2.1"/>
    <property type="gene ID" value="MELO3C015956.2"/>
</dbReference>
<sequence>MKGHPHHPNTEQKGEKKTKLNQRALKNPIELNPFQDREISLENELKRTFRVRADDDGAPGSRGEEWGFWDGIFLDKPKRNRVGFCNNPNRSKI</sequence>
<accession>A0A9I9DBF7</accession>
<organism evidence="2">
    <name type="scientific">Cucumis melo</name>
    <name type="common">Muskmelon</name>
    <dbReference type="NCBI Taxonomy" id="3656"/>
    <lineage>
        <taxon>Eukaryota</taxon>
        <taxon>Viridiplantae</taxon>
        <taxon>Streptophyta</taxon>
        <taxon>Embryophyta</taxon>
        <taxon>Tracheophyta</taxon>
        <taxon>Spermatophyta</taxon>
        <taxon>Magnoliopsida</taxon>
        <taxon>eudicotyledons</taxon>
        <taxon>Gunneridae</taxon>
        <taxon>Pentapetalae</taxon>
        <taxon>rosids</taxon>
        <taxon>fabids</taxon>
        <taxon>Cucurbitales</taxon>
        <taxon>Cucurbitaceae</taxon>
        <taxon>Benincaseae</taxon>
        <taxon>Cucumis</taxon>
    </lineage>
</organism>
<protein>
    <submittedName>
        <fullName evidence="2">Uncharacterized protein</fullName>
    </submittedName>
</protein>
<evidence type="ECO:0000313" key="2">
    <source>
        <dbReference type="EnsemblPlants" id="MELO3C015956.2.1"/>
    </source>
</evidence>
<feature type="compositionally biased region" description="Basic and acidic residues" evidence="1">
    <location>
        <begin position="8"/>
        <end position="18"/>
    </location>
</feature>
<feature type="region of interest" description="Disordered" evidence="1">
    <location>
        <begin position="1"/>
        <end position="21"/>
    </location>
</feature>
<dbReference type="EnsemblPlants" id="MELO3C015956.2.1">
    <property type="protein sequence ID" value="MELO3C015956.2.1"/>
    <property type="gene ID" value="MELO3C015956.2"/>
</dbReference>
<reference evidence="2" key="1">
    <citation type="submission" date="2023-03" db="UniProtKB">
        <authorList>
            <consortium name="EnsemblPlants"/>
        </authorList>
    </citation>
    <scope>IDENTIFICATION</scope>
</reference>